<dbReference type="eggNOG" id="COG1884">
    <property type="taxonomic scope" value="Bacteria"/>
</dbReference>
<feature type="domain" description="B12-binding" evidence="8">
    <location>
        <begin position="580"/>
        <end position="708"/>
    </location>
</feature>
<dbReference type="Pfam" id="PF01642">
    <property type="entry name" value="MM_CoA_mutase"/>
    <property type="match status" value="1"/>
</dbReference>
<dbReference type="OrthoDB" id="9762378at2"/>
<dbReference type="FunFam" id="3.20.20.240:FF:000001">
    <property type="entry name" value="Probable methylmalonyl-coa mutase"/>
    <property type="match status" value="1"/>
</dbReference>
<evidence type="ECO:0000256" key="1">
    <source>
        <dbReference type="ARBA" id="ARBA00001922"/>
    </source>
</evidence>
<organism evidence="9 10">
    <name type="scientific">Kordia algicida OT-1</name>
    <dbReference type="NCBI Taxonomy" id="391587"/>
    <lineage>
        <taxon>Bacteria</taxon>
        <taxon>Pseudomonadati</taxon>
        <taxon>Bacteroidota</taxon>
        <taxon>Flavobacteriia</taxon>
        <taxon>Flavobacteriales</taxon>
        <taxon>Flavobacteriaceae</taxon>
        <taxon>Kordia</taxon>
    </lineage>
</organism>
<dbReference type="InterPro" id="IPR006159">
    <property type="entry name" value="Acid_CoA_mut_C"/>
</dbReference>
<evidence type="ECO:0000256" key="2">
    <source>
        <dbReference type="ARBA" id="ARBA00008465"/>
    </source>
</evidence>
<keyword evidence="4" id="KW-0846">Cobalamin</keyword>
<dbReference type="EC" id="5.4.99.2" evidence="3"/>
<dbReference type="NCBIfam" id="TIGR00641">
    <property type="entry name" value="acid_CoA_mut_N"/>
    <property type="match status" value="1"/>
</dbReference>
<dbReference type="Pfam" id="PF02310">
    <property type="entry name" value="B12-binding"/>
    <property type="match status" value="1"/>
</dbReference>
<dbReference type="InterPro" id="IPR036724">
    <property type="entry name" value="Cobalamin-bd_sf"/>
</dbReference>
<accession>A9E8Z6</accession>
<dbReference type="HOGENOM" id="CLU_009523_3_1_10"/>
<dbReference type="InterPro" id="IPR006099">
    <property type="entry name" value="MeMalonylCoA_mutase_a/b_cat"/>
</dbReference>
<dbReference type="GO" id="GO:0046872">
    <property type="term" value="F:metal ion binding"/>
    <property type="evidence" value="ECO:0007669"/>
    <property type="project" value="UniProtKB-KW"/>
</dbReference>
<dbReference type="Gene3D" id="3.40.50.280">
    <property type="entry name" value="Cobalamin-binding domain"/>
    <property type="match status" value="1"/>
</dbReference>
<dbReference type="NCBIfam" id="NF006944">
    <property type="entry name" value="PRK09426.1"/>
    <property type="match status" value="1"/>
</dbReference>
<evidence type="ECO:0000256" key="7">
    <source>
        <dbReference type="ARBA" id="ARBA00023285"/>
    </source>
</evidence>
<dbReference type="EMBL" id="ABIB01000013">
    <property type="protein sequence ID" value="EDP94837.1"/>
    <property type="molecule type" value="Genomic_DNA"/>
</dbReference>
<dbReference type="eggNOG" id="COG2185">
    <property type="taxonomic scope" value="Bacteria"/>
</dbReference>
<keyword evidence="10" id="KW-1185">Reference proteome</keyword>
<evidence type="ECO:0000256" key="5">
    <source>
        <dbReference type="ARBA" id="ARBA00022723"/>
    </source>
</evidence>
<sequence length="708" mass="77987">MTRKNLQHITLDDTTKTLEKKQTAPFSTAEDIDVQSSYSKEDMKKVSHLDFVAGIAPNLRGPYSTMYVRRPWTIRQYAGFSTAEESNAFYRRNLAAGQKGLSVAFDLATHRGYDSDHERVVGDVGKAGVAIDSVEDMKILFDQIPLDKMSVSMTMNGAVLPIMAFYIVAAEEQGVKPAQLAGTIQNDILKEFMVRNTYIYPPTPSMKIISDIFEYTSANMPKFNSISISGYHMQEAGATCDIELAYTLADGLEYIRKGLAAGMDIDTFAPRLSFFWAIGMNHFMEIAKMRAARMLWAKLVKQFNPKNPKSLSLRTHCQTSGWSLTEQDPFNNVARTCIEAAAAAFGGTQSLHTNALDEAIALPTDFSARIARNTQIYLQEETKITKTVDPWAGSYYVEKLTHEIANKAMQLIEEVEELGGMTKAIEAGIPKMRIEEAAARKQARIDSGQDVIVGVNKYRLDKEDPLHILEVDNQTVRNAQLARLDELKKNRNASEVTEALAKLTASAKSGEENLLALAVDAARKRATLGEISDALEAVFGRYKAQIKSFSGVYSKEIKDDSSFQKAKDLATKFAEMEGRQPRIMIAKMGQDGHDRGAKVVATGYADVGFDVDIGPLFQTPAEAAKQAMENDVHILGVSSLAAGHKTLVPQVIAELKKYGREDIMVIVGGVIPHQDYEFLFDAGAVAVFGPGTKISDAAIQLLEILIDE</sequence>
<dbReference type="PANTHER" id="PTHR48101:SF4">
    <property type="entry name" value="METHYLMALONYL-COA MUTASE, MITOCHONDRIAL"/>
    <property type="match status" value="1"/>
</dbReference>
<evidence type="ECO:0000259" key="8">
    <source>
        <dbReference type="PROSITE" id="PS51332"/>
    </source>
</evidence>
<gene>
    <name evidence="9" type="ORF">KAOT1_01385</name>
</gene>
<dbReference type="PROSITE" id="PS51332">
    <property type="entry name" value="B12_BINDING"/>
    <property type="match status" value="1"/>
</dbReference>
<dbReference type="CDD" id="cd03679">
    <property type="entry name" value="MM_CoA_mutase_alpha_like"/>
    <property type="match status" value="1"/>
</dbReference>
<evidence type="ECO:0000256" key="6">
    <source>
        <dbReference type="ARBA" id="ARBA00023235"/>
    </source>
</evidence>
<reference evidence="9 10" key="1">
    <citation type="journal article" date="2011" name="J. Bacteriol.">
        <title>Genome sequence of the algicidal bacterium Kordia algicida OT-1.</title>
        <authorList>
            <person name="Lee H.S."/>
            <person name="Kang S.G."/>
            <person name="Kwon K.K."/>
            <person name="Lee J.H."/>
            <person name="Kim S.J."/>
        </authorList>
    </citation>
    <scope>NUCLEOTIDE SEQUENCE [LARGE SCALE GENOMIC DNA]</scope>
    <source>
        <strain evidence="9 10">OT-1</strain>
    </source>
</reference>
<evidence type="ECO:0000256" key="3">
    <source>
        <dbReference type="ARBA" id="ARBA00012398"/>
    </source>
</evidence>
<dbReference type="FunFam" id="3.40.50.280:FF:000002">
    <property type="entry name" value="Methylmalonyl-CoA mutase, mitochondrial"/>
    <property type="match status" value="1"/>
</dbReference>
<dbReference type="InterPro" id="IPR016176">
    <property type="entry name" value="Cbl-dep_enz_cat"/>
</dbReference>
<dbReference type="Proteomes" id="UP000002945">
    <property type="component" value="Unassembled WGS sequence"/>
</dbReference>
<dbReference type="AlphaFoldDB" id="A9E8Z6"/>
<dbReference type="STRING" id="391587.KAOT1_01385"/>
<evidence type="ECO:0000256" key="4">
    <source>
        <dbReference type="ARBA" id="ARBA00022628"/>
    </source>
</evidence>
<dbReference type="GO" id="GO:0031419">
    <property type="term" value="F:cobalamin binding"/>
    <property type="evidence" value="ECO:0007669"/>
    <property type="project" value="UniProtKB-KW"/>
</dbReference>
<dbReference type="PROSITE" id="PS00544">
    <property type="entry name" value="METMALONYL_COA_MUTASE"/>
    <property type="match status" value="1"/>
</dbReference>
<proteinExistence type="inferred from homology"/>
<dbReference type="InterPro" id="IPR006158">
    <property type="entry name" value="Cobalamin-bd"/>
</dbReference>
<dbReference type="Gene3D" id="3.20.20.240">
    <property type="entry name" value="Methylmalonyl-CoA mutase"/>
    <property type="match status" value="1"/>
</dbReference>
<dbReference type="GO" id="GO:0004494">
    <property type="term" value="F:methylmalonyl-CoA mutase activity"/>
    <property type="evidence" value="ECO:0007669"/>
    <property type="project" value="UniProtKB-EC"/>
</dbReference>
<dbReference type="SUPFAM" id="SSF51703">
    <property type="entry name" value="Cobalamin (vitamin B12)-dependent enzymes"/>
    <property type="match status" value="1"/>
</dbReference>
<dbReference type="CDD" id="cd02071">
    <property type="entry name" value="MM_CoA_mut_B12_BD"/>
    <property type="match status" value="1"/>
</dbReference>
<dbReference type="RefSeq" id="WP_007092853.1">
    <property type="nucleotide sequence ID" value="NZ_CP142125.1"/>
</dbReference>
<name>A9E8Z6_9FLAO</name>
<keyword evidence="6" id="KW-0413">Isomerase</keyword>
<keyword evidence="7" id="KW-0170">Cobalt</keyword>
<comment type="caution">
    <text evidence="9">The sequence shown here is derived from an EMBL/GenBank/DDBJ whole genome shotgun (WGS) entry which is preliminary data.</text>
</comment>
<comment type="cofactor">
    <cofactor evidence="1">
        <name>adenosylcob(III)alamin</name>
        <dbReference type="ChEBI" id="CHEBI:18408"/>
    </cofactor>
</comment>
<keyword evidence="5" id="KW-0479">Metal-binding</keyword>
<dbReference type="GO" id="GO:0019678">
    <property type="term" value="P:propionate metabolic process, methylmalonyl pathway"/>
    <property type="evidence" value="ECO:0007669"/>
    <property type="project" value="TreeGrafter"/>
</dbReference>
<dbReference type="InterPro" id="IPR058549">
    <property type="entry name" value="MeMalonylCoA_mutase_a/b_site"/>
</dbReference>
<dbReference type="GO" id="GO:0005737">
    <property type="term" value="C:cytoplasm"/>
    <property type="evidence" value="ECO:0007669"/>
    <property type="project" value="TreeGrafter"/>
</dbReference>
<protein>
    <recommendedName>
        <fullName evidence="3">methylmalonyl-CoA mutase</fullName>
        <ecNumber evidence="3">5.4.99.2</ecNumber>
    </recommendedName>
</protein>
<comment type="similarity">
    <text evidence="2">Belongs to the methylmalonyl-CoA mutase family.</text>
</comment>
<dbReference type="InterPro" id="IPR006098">
    <property type="entry name" value="MMCoA_mutase_a_cat"/>
</dbReference>
<evidence type="ECO:0000313" key="9">
    <source>
        <dbReference type="EMBL" id="EDP94837.1"/>
    </source>
</evidence>
<evidence type="ECO:0000313" key="10">
    <source>
        <dbReference type="Proteomes" id="UP000002945"/>
    </source>
</evidence>
<dbReference type="PANTHER" id="PTHR48101">
    <property type="entry name" value="METHYLMALONYL-COA MUTASE, MITOCHONDRIAL-RELATED"/>
    <property type="match status" value="1"/>
</dbReference>
<dbReference type="SUPFAM" id="SSF52242">
    <property type="entry name" value="Cobalamin (vitamin B12)-binding domain"/>
    <property type="match status" value="1"/>
</dbReference>
<dbReference type="NCBIfam" id="TIGR00640">
    <property type="entry name" value="acid_CoA_mut_C"/>
    <property type="match status" value="1"/>
</dbReference>